<evidence type="ECO:0000313" key="2">
    <source>
        <dbReference type="Proteomes" id="UP000249638"/>
    </source>
</evidence>
<name>A0A2W7P7Z0_9BURK</name>
<comment type="caution">
    <text evidence="1">The sequence shown here is derived from an EMBL/GenBank/DDBJ whole genome shotgun (WGS) entry which is preliminary data.</text>
</comment>
<accession>A0A2W7P7Z0</accession>
<proteinExistence type="predicted"/>
<gene>
    <name evidence="1" type="ORF">C7416_10582</name>
</gene>
<dbReference type="EMBL" id="QKZN01000005">
    <property type="protein sequence ID" value="PZX27854.1"/>
    <property type="molecule type" value="Genomic_DNA"/>
</dbReference>
<sequence length="99" mass="10815">MLAAIHFDDQFERDADEIRDIRPALLLTLEFQPQKSVGTEVVPKTLLRLGLVGAEHADECRCWQALALSPIPSPASGRGERGVGIGNVLSQIHNRALMS</sequence>
<dbReference type="AlphaFoldDB" id="A0A2W7P7Z0"/>
<organism evidence="1 2">
    <name type="scientific">Cupriavidus phytorum</name>
    <dbReference type="NCBI Taxonomy" id="3024399"/>
    <lineage>
        <taxon>Bacteria</taxon>
        <taxon>Pseudomonadati</taxon>
        <taxon>Pseudomonadota</taxon>
        <taxon>Betaproteobacteria</taxon>
        <taxon>Burkholderiales</taxon>
        <taxon>Burkholderiaceae</taxon>
        <taxon>Cupriavidus</taxon>
    </lineage>
</organism>
<dbReference type="Proteomes" id="UP000249638">
    <property type="component" value="Unassembled WGS sequence"/>
</dbReference>
<protein>
    <submittedName>
        <fullName evidence="1">Uncharacterized protein</fullName>
    </submittedName>
</protein>
<keyword evidence="2" id="KW-1185">Reference proteome</keyword>
<evidence type="ECO:0000313" key="1">
    <source>
        <dbReference type="EMBL" id="PZX27854.1"/>
    </source>
</evidence>
<reference evidence="1" key="1">
    <citation type="submission" date="2018-06" db="EMBL/GenBank/DDBJ databases">
        <title>Genomic Encyclopedia of Type Strains, Phase IV (KMG-V): Genome sequencing to study the core and pangenomes of soil and plant-associated prokaryotes.</title>
        <authorList>
            <person name="Whitman W."/>
        </authorList>
    </citation>
    <scope>NUCLEOTIDE SEQUENCE [LARGE SCALE GENOMIC DNA]</scope>
    <source>
        <strain evidence="1">MLR2-44</strain>
    </source>
</reference>